<keyword evidence="3" id="KW-1185">Reference proteome</keyword>
<dbReference type="EMBL" id="BAABCN010000017">
    <property type="protein sequence ID" value="GAA3892507.1"/>
    <property type="molecule type" value="Genomic_DNA"/>
</dbReference>
<feature type="domain" description="GerMN" evidence="1">
    <location>
        <begin position="207"/>
        <end position="296"/>
    </location>
</feature>
<gene>
    <name evidence="2" type="ORF">GCM10022381_37720</name>
</gene>
<accession>A0ABP7L1W0</accession>
<dbReference type="PROSITE" id="PS51257">
    <property type="entry name" value="PROKAR_LIPOPROTEIN"/>
    <property type="match status" value="1"/>
</dbReference>
<reference evidence="3" key="1">
    <citation type="journal article" date="2019" name="Int. J. Syst. Evol. Microbiol.">
        <title>The Global Catalogue of Microorganisms (GCM) 10K type strain sequencing project: providing services to taxonomists for standard genome sequencing and annotation.</title>
        <authorList>
            <consortium name="The Broad Institute Genomics Platform"/>
            <consortium name="The Broad Institute Genome Sequencing Center for Infectious Disease"/>
            <person name="Wu L."/>
            <person name="Ma J."/>
        </authorList>
    </citation>
    <scope>NUCLEOTIDE SEQUENCE [LARGE SCALE GENOMIC DNA]</scope>
    <source>
        <strain evidence="3">JCM 17021</strain>
    </source>
</reference>
<evidence type="ECO:0000313" key="2">
    <source>
        <dbReference type="EMBL" id="GAA3892507.1"/>
    </source>
</evidence>
<comment type="caution">
    <text evidence="2">The sequence shown here is derived from an EMBL/GenBank/DDBJ whole genome shotgun (WGS) entry which is preliminary data.</text>
</comment>
<protein>
    <recommendedName>
        <fullName evidence="1">GerMN domain-containing protein</fullName>
    </recommendedName>
</protein>
<organism evidence="2 3">
    <name type="scientific">Leifsonia kafniensis</name>
    <dbReference type="NCBI Taxonomy" id="475957"/>
    <lineage>
        <taxon>Bacteria</taxon>
        <taxon>Bacillati</taxon>
        <taxon>Actinomycetota</taxon>
        <taxon>Actinomycetes</taxon>
        <taxon>Micrococcales</taxon>
        <taxon>Microbacteriaceae</taxon>
        <taxon>Leifsonia</taxon>
    </lineage>
</organism>
<dbReference type="SMART" id="SM00909">
    <property type="entry name" value="Germane"/>
    <property type="match status" value="1"/>
</dbReference>
<dbReference type="InterPro" id="IPR019606">
    <property type="entry name" value="GerMN"/>
</dbReference>
<name>A0ABP7L1W0_9MICO</name>
<dbReference type="InterPro" id="IPR059026">
    <property type="entry name" value="LpqB_N"/>
</dbReference>
<sequence length="565" mass="59292">MSDAPRRRRLRIWGASAVLAVMLLAGCSGIPRAGEVQAGAAAPQGDTLTPIFLPSSPEANASQESILRGFIDAASSPENNYEIAREFLAPADSAIWAPDAGVTVDDGSGRVIQVVDDMAMQFSVKPVAEVNANGEYREVGSSAPVTLLYHFVQVDGQWRISQPPNGTVIDQNTFRDVFSSQELYFFDPTFTYLVPDLRWFPRGASAPTKIVNAVLAGPSPWLAPAVTTAFPEGTKLTADAVQVIARVAQVDLNNEALNADRVTLQRMKSQLTNSLPSGLSVTITISHNSQDINDLGDAAPIVNPRGDARALILRNDEFGFLGATGSTLTPVDGLSDTIAALKPTAVTLAAGQHFAAALAEGGVYGIGIGAPAKLVDPRDGLIAPSVDPYDVIWSVPADRPAELFAYTSSGESVAVPTSWQDATSIRSLVVSRDGTRLIALLGTGADLRFVVVAITRDKGVPVALGEPLTLAAAAGTPLGATWIDDVTVASLTATSTGTEQIVAQEIGGVRTPLEPAPHSVSITGGNTLRDLRALSVNDGLQVQWGSGWQERIDHVALIATQQGLL</sequence>
<evidence type="ECO:0000259" key="1">
    <source>
        <dbReference type="SMART" id="SM00909"/>
    </source>
</evidence>
<dbReference type="Pfam" id="PF10646">
    <property type="entry name" value="Germane"/>
    <property type="match status" value="1"/>
</dbReference>
<evidence type="ECO:0000313" key="3">
    <source>
        <dbReference type="Proteomes" id="UP001501803"/>
    </source>
</evidence>
<proteinExistence type="predicted"/>
<dbReference type="Proteomes" id="UP001501803">
    <property type="component" value="Unassembled WGS sequence"/>
</dbReference>
<dbReference type="RefSeq" id="WP_345069422.1">
    <property type="nucleotide sequence ID" value="NZ_BAABCN010000017.1"/>
</dbReference>
<dbReference type="Pfam" id="PF25976">
    <property type="entry name" value="LpqB_N"/>
    <property type="match status" value="1"/>
</dbReference>